<reference evidence="1 2" key="1">
    <citation type="submission" date="2021-06" db="EMBL/GenBank/DDBJ databases">
        <authorList>
            <person name="Palmer J.M."/>
        </authorList>
    </citation>
    <scope>NUCLEOTIDE SEQUENCE [LARGE SCALE GENOMIC DNA]</scope>
    <source>
        <strain evidence="1 2">AS_MEX2019</strain>
        <tissue evidence="1">Muscle</tissue>
    </source>
</reference>
<proteinExistence type="predicted"/>
<dbReference type="Proteomes" id="UP001469553">
    <property type="component" value="Unassembled WGS sequence"/>
</dbReference>
<evidence type="ECO:0000313" key="1">
    <source>
        <dbReference type="EMBL" id="MEQ2316361.1"/>
    </source>
</evidence>
<name>A0ABV1ADM9_9TELE</name>
<evidence type="ECO:0000313" key="2">
    <source>
        <dbReference type="Proteomes" id="UP001469553"/>
    </source>
</evidence>
<gene>
    <name evidence="1" type="ORF">AMECASPLE_031798</name>
</gene>
<organism evidence="1 2">
    <name type="scientific">Ameca splendens</name>
    <dbReference type="NCBI Taxonomy" id="208324"/>
    <lineage>
        <taxon>Eukaryota</taxon>
        <taxon>Metazoa</taxon>
        <taxon>Chordata</taxon>
        <taxon>Craniata</taxon>
        <taxon>Vertebrata</taxon>
        <taxon>Euteleostomi</taxon>
        <taxon>Actinopterygii</taxon>
        <taxon>Neopterygii</taxon>
        <taxon>Teleostei</taxon>
        <taxon>Neoteleostei</taxon>
        <taxon>Acanthomorphata</taxon>
        <taxon>Ovalentaria</taxon>
        <taxon>Atherinomorphae</taxon>
        <taxon>Cyprinodontiformes</taxon>
        <taxon>Goodeidae</taxon>
        <taxon>Ameca</taxon>
    </lineage>
</organism>
<comment type="caution">
    <text evidence="1">The sequence shown here is derived from an EMBL/GenBank/DDBJ whole genome shotgun (WGS) entry which is preliminary data.</text>
</comment>
<protein>
    <submittedName>
        <fullName evidence="1">Uncharacterized protein</fullName>
    </submittedName>
</protein>
<accession>A0ABV1ADM9</accession>
<dbReference type="EMBL" id="JAHRIP010088658">
    <property type="protein sequence ID" value="MEQ2316361.1"/>
    <property type="molecule type" value="Genomic_DNA"/>
</dbReference>
<sequence>MKNKDSSYLKASSFRSSSLDFGPSKIYFMTEETSQRDQVGGMEREFKRGEVLVKLFTHLATSASSPWRRLEIAGSLQEWLEVILGSTTPLRPSNKGPWEKSPHQ</sequence>
<keyword evidence="2" id="KW-1185">Reference proteome</keyword>